<feature type="compositionally biased region" description="Basic and acidic residues" evidence="5">
    <location>
        <begin position="762"/>
        <end position="775"/>
    </location>
</feature>
<dbReference type="EMBL" id="RHLD01000005">
    <property type="protein sequence ID" value="TPP41351.1"/>
    <property type="molecule type" value="Genomic_DNA"/>
</dbReference>
<name>A0A504WXE5_LEIDO</name>
<evidence type="ECO:0000256" key="2">
    <source>
        <dbReference type="ARBA" id="ARBA00022723"/>
    </source>
</evidence>
<dbReference type="InterPro" id="IPR051132">
    <property type="entry name" value="3-5_Exonuclease_domain"/>
</dbReference>
<evidence type="ECO:0000256" key="5">
    <source>
        <dbReference type="SAM" id="MobiDB-lite"/>
    </source>
</evidence>
<accession>A0A504WXE5</accession>
<dbReference type="InterPro" id="IPR036397">
    <property type="entry name" value="RNaseH_sf"/>
</dbReference>
<dbReference type="GO" id="GO:0046872">
    <property type="term" value="F:metal ion binding"/>
    <property type="evidence" value="ECO:0007669"/>
    <property type="project" value="UniProtKB-KW"/>
</dbReference>
<dbReference type="GO" id="GO:0008408">
    <property type="term" value="F:3'-5' exonuclease activity"/>
    <property type="evidence" value="ECO:0007669"/>
    <property type="project" value="TreeGrafter"/>
</dbReference>
<dbReference type="VEuPathDB" id="TriTrypDB:LdBPK_312770.1"/>
<feature type="region of interest" description="Disordered" evidence="5">
    <location>
        <begin position="1482"/>
        <end position="1511"/>
    </location>
</feature>
<keyword evidence="4 6" id="KW-0269">Exonuclease</keyword>
<evidence type="ECO:0000256" key="4">
    <source>
        <dbReference type="ARBA" id="ARBA00022839"/>
    </source>
</evidence>
<feature type="compositionally biased region" description="Low complexity" evidence="5">
    <location>
        <begin position="2058"/>
        <end position="2067"/>
    </location>
</feature>
<feature type="compositionally biased region" description="Low complexity" evidence="5">
    <location>
        <begin position="1482"/>
        <end position="1497"/>
    </location>
</feature>
<dbReference type="Gene3D" id="3.30.420.10">
    <property type="entry name" value="Ribonuclease H-like superfamily/Ribonuclease H"/>
    <property type="match status" value="1"/>
</dbReference>
<comment type="caution">
    <text evidence="6">The sequence shown here is derived from an EMBL/GenBank/DDBJ whole genome shotgun (WGS) entry which is preliminary data.</text>
</comment>
<keyword evidence="3" id="KW-0378">Hydrolase</keyword>
<protein>
    <submittedName>
        <fullName evidence="6">3'-5' exonuclease family protein</fullName>
    </submittedName>
</protein>
<evidence type="ECO:0000256" key="1">
    <source>
        <dbReference type="ARBA" id="ARBA00022722"/>
    </source>
</evidence>
<evidence type="ECO:0000313" key="6">
    <source>
        <dbReference type="EMBL" id="TPP41351.1"/>
    </source>
</evidence>
<feature type="region of interest" description="Disordered" evidence="5">
    <location>
        <begin position="762"/>
        <end position="794"/>
    </location>
</feature>
<reference evidence="7" key="1">
    <citation type="submission" date="2019-02" db="EMBL/GenBank/DDBJ databases">
        <title>FDA dAtabase for Regulatory Grade micrObial Sequences (FDA-ARGOS): Supporting development and validation of Infectious Disease Dx tests.</title>
        <authorList>
            <person name="Duncan R."/>
            <person name="Fisher C."/>
            <person name="Tallon L."/>
            <person name="Sadzewicz L."/>
            <person name="Sengamalay N."/>
            <person name="Ott S."/>
            <person name="Godinez A."/>
            <person name="Nagaraj S."/>
            <person name="Vavikolanu K."/>
            <person name="Vyas G."/>
            <person name="Nadendla S."/>
            <person name="Aluvathingal J."/>
            <person name="Sichtig H."/>
        </authorList>
    </citation>
    <scope>NUCLEOTIDE SEQUENCE [LARGE SCALE GENOMIC DNA]</scope>
    <source>
        <strain evidence="7">FDAARGOS_360</strain>
    </source>
</reference>
<feature type="region of interest" description="Disordered" evidence="5">
    <location>
        <begin position="1419"/>
        <end position="1443"/>
    </location>
</feature>
<dbReference type="CDD" id="cd06141">
    <property type="entry name" value="WRN_exo"/>
    <property type="match status" value="1"/>
</dbReference>
<sequence>MVRRRLVIDPIWRVIDAQQYHSLWEVLSAEAVSYGFVGFDMEWTTTLQVPDADSDNNRPPMACGTSGKSKARRLLGPVATIQLSTYSCTIVVKWIHLHALTAGGFADVLRDPFAPASACWPCYREGQRQNSVALLHKVYTDLLRLIHNRRIFKTGVGIHGDEVKLHRDYPAAQLRSAVDLVELADACLPDMVPDHSLKHTNQEVTLVRTDSLRSLKNMCSALTGRELGKDMAVVMSDWGGCHGALTPLQIEYAAQDAEASYDVCVAILKSGGFIVDNPICATHSDNTATHLPWCTVKELDCREVLACCARPPMSAFKGTSAALKDAGNATGGILCDALGAGVNASASKEPCTTAANEGDPLQWCKGRERPYYDNISVFDPDMQLVFTVDKTKADWYVNKKGLARVVQWRTPAGAIVREEEKATLSDAVDNLVVTAIQLSFVPDFSRYNDVHIRRNMDYFKQPKENICVVCGSGGMLVRFAVVPLMYRRFFPSVYMSHNSYDLLLLCPHCFAKSRRLYDRLRQNVADDFGIPLMHLRGKQRDEYADVILKTEQAINALSAAYEEAKERVLPTPGHEDVPERDCDLHPRLRLRGMQDFLSLMVHREILDKVFSFAKALHHHYESLQRHGEACDSGIDKENVVATPGAAATILPEERRTMMIEYLQTHASVYPFFARQRGEDSCQAGWQLQDAVFHAERDGAASAQGVRFILTGVSALPDAAGYAYRESAGVQQGNSSRSVLTRYWVGEHSELLALLPTLTRAEERLRQPASSDETRESNGGPAQRSSPPADMTADSEVSEVPYVDSHAFLVVRLLLEKYSDASSGAKTGEHAVGQFIFRWRSSFARQGRQSRHASSAQLQRYLLRWFPRGLWSFIYRASPRGGQGVAAKANVYRRFCRDPPRVSHEWTAALQLVELACLVDTMPGTSLSKGHHEAGLPISIPTPEPDSVVQATEHLLRYGVFPPAGWALTLRLLHQWRERQPRARLHVFPTSLSPPAAAQLLHHISLAPPSQQAWQDALCLYHLCATEVHTPSSNGQPLSTKTVASPSPPMSTADTAVHSAFLKALRHMTLTTFLQADEWERGLHFYYHTLYQRDLPGPITTSYLVQQLGRAGQWAAVLQVYELCVKLLHAQRHQREQQQRLPLHGDDWSSRQWGTTLSMAMAAAQNSPGAPASTLAAMMRQLQPGIGTTSTLSTGMTGAASSSSPPLVRLSGHFLSALQALPSEKDRLTVLGLARSGSLLDIFKLIRGLISKHKWEEALLLFEEAMRSKPARTLSPDPRSGGAPGPHASAEPTIRKPLALSRREIGEARLGFLHEATIDSVTAVVAALNRHRSATGKLRAGAQREGEGARHPPCAAEVNSMRLMLNDREVECVLSKTLALREAEHRVLSPAALGTREHFWRYCLELLAFNYGALPCGDASAKVSRSPEQGNEGHSGPPRSPRRTPTLAALSFLLRHPQLPWHVALRLLRHYGVLETCPDERAAASTRATGRRAASPSSVVQRTTMSSPPTPRSLTLAAAVELLRTQGQLQAAEKLALESLDMEVAEKSLGAGAVVSLSAALLEVAQYPTLRSVLLEREEERLTVEGSTLFHLLHESTRVRRTQGEDHDDDGVHGTSCETANSSAPPWWAGSAAFFQHPSGRALTVVWLLMQRRMHPQMTTTDAARQDGSGSLLSSLFLCVPPPPTASVAAASLAAPLHSWLLAYPVAVHCEVVRAIKCLTSPSAPSMSSTSSSPEAGLCYTQRWVWTRRYLASLAAHFSAPCTDTRARSEEGSFVENEPGHAAADAVAREAYYGATFEAVVSLLDAAVPRTPDSRDRVSQRMQMDAFTPATVAEQGGAAPRNSAQRVQQLCQLLERAIMRYGCLPPTHMLLPNQLDRLLPPLPRSGLPSTDVSVGEKQSRHDCVDRDGACAERCAVALHLVRLVLGALKDAGARYSVEPVLLHGLLKLCCRVAEHDQASLTVAKGAVGSDIDSSAEVSRAGAMLVRLQCELCGLQTVRPGTLSLLYHLCAAAQSRASSYGHTVPRQVALETTRYLLEAQTAAAARKDQRHQRQEGALPSATSASTASSLRPQNGQQRLDALSPFCAVQARHCELFFSLLGWEDALEVWYRAYPHEVLTQLSRNPQAVEACLSLGESSQI</sequence>
<dbReference type="Proteomes" id="UP000318821">
    <property type="component" value="Unassembled WGS sequence"/>
</dbReference>
<keyword evidence="1" id="KW-0540">Nuclease</keyword>
<feature type="region of interest" description="Disordered" evidence="5">
    <location>
        <begin position="1268"/>
        <end position="1295"/>
    </location>
</feature>
<dbReference type="GO" id="GO:0003676">
    <property type="term" value="F:nucleic acid binding"/>
    <property type="evidence" value="ECO:0007669"/>
    <property type="project" value="InterPro"/>
</dbReference>
<feature type="region of interest" description="Disordered" evidence="5">
    <location>
        <begin position="2044"/>
        <end position="2071"/>
    </location>
</feature>
<dbReference type="VEuPathDB" id="TriTrypDB:LdCL_310035800"/>
<evidence type="ECO:0000256" key="3">
    <source>
        <dbReference type="ARBA" id="ARBA00022801"/>
    </source>
</evidence>
<proteinExistence type="predicted"/>
<dbReference type="VEuPathDB" id="TriTrypDB:LDHU3_31.4890"/>
<dbReference type="PANTHER" id="PTHR13620">
    <property type="entry name" value="3-5 EXONUCLEASE"/>
    <property type="match status" value="1"/>
</dbReference>
<gene>
    <name evidence="6" type="ORF">CGC20_2805</name>
</gene>
<dbReference type="SUPFAM" id="SSF53098">
    <property type="entry name" value="Ribonuclease H-like"/>
    <property type="match status" value="1"/>
</dbReference>
<dbReference type="PANTHER" id="PTHR13620:SF109">
    <property type="entry name" value="3'-5' EXONUCLEASE"/>
    <property type="match status" value="1"/>
</dbReference>
<keyword evidence="2" id="KW-0479">Metal-binding</keyword>
<organism evidence="6 7">
    <name type="scientific">Leishmania donovani</name>
    <dbReference type="NCBI Taxonomy" id="5661"/>
    <lineage>
        <taxon>Eukaryota</taxon>
        <taxon>Discoba</taxon>
        <taxon>Euglenozoa</taxon>
        <taxon>Kinetoplastea</taxon>
        <taxon>Metakinetoplastina</taxon>
        <taxon>Trypanosomatida</taxon>
        <taxon>Trypanosomatidae</taxon>
        <taxon>Leishmaniinae</taxon>
        <taxon>Leishmania</taxon>
    </lineage>
</organism>
<evidence type="ECO:0000313" key="7">
    <source>
        <dbReference type="Proteomes" id="UP000318821"/>
    </source>
</evidence>
<dbReference type="InterPro" id="IPR012337">
    <property type="entry name" value="RNaseH-like_sf"/>
</dbReference>